<keyword evidence="6" id="KW-0239">DNA-directed DNA polymerase</keyword>
<dbReference type="PANTHER" id="PTHR34388:SF1">
    <property type="entry name" value="DNA POLYMERASE III SUBUNIT DELTA"/>
    <property type="match status" value="1"/>
</dbReference>
<evidence type="ECO:0000256" key="3">
    <source>
        <dbReference type="ARBA" id="ARBA00022679"/>
    </source>
</evidence>
<evidence type="ECO:0000256" key="7">
    <source>
        <dbReference type="ARBA" id="ARBA00034754"/>
    </source>
</evidence>
<reference evidence="11 12" key="1">
    <citation type="journal article" date="2015" name="Nature">
        <title>rRNA introns, odd ribosomes, and small enigmatic genomes across a large radiation of phyla.</title>
        <authorList>
            <person name="Brown C.T."/>
            <person name="Hug L.A."/>
            <person name="Thomas B.C."/>
            <person name="Sharon I."/>
            <person name="Castelle C.J."/>
            <person name="Singh A."/>
            <person name="Wilkins M.J."/>
            <person name="Williams K.H."/>
            <person name="Banfield J.F."/>
        </authorList>
    </citation>
    <scope>NUCLEOTIDE SEQUENCE [LARGE SCALE GENOMIC DNA]</scope>
    <source>
        <strain evidence="12">GW2011_GWA1_39_13</strain>
    </source>
</reference>
<protein>
    <recommendedName>
        <fullName evidence="2">DNA polymerase III subunit delta</fullName>
        <ecNumber evidence="1">2.7.7.7</ecNumber>
    </recommendedName>
</protein>
<evidence type="ECO:0000313" key="12">
    <source>
        <dbReference type="Proteomes" id="UP000034845"/>
    </source>
</evidence>
<sequence>MIIFLYGPDGYRLKQNGSIVMENYRKKHPNGVFFKFDLSTVGEIEKVEDAVKSGSLFGEVRLIVLKNVFSDRASSDRVGELIKTQNILKEKDIVLVIIENQNGKELSKNKSLFSLLNGKDNMVRNVEYLEGANLTKWIKGEFVSRNCSIEQDATRELIAIAGNESWSLVNEINKLCNFKMGGVVKKEDITLLGFKKIDLNIFDFVDSVAGKNKARAYEILFKEIKSGRDPYYLLSMVIYGFRTMLTVKDLADRGMSLDSIVKKARLNPFVARKTYQSASKFSLVEIKNIYGHLLDMDTRSKEGAINLTDSLFSFVLV</sequence>
<gene>
    <name evidence="11" type="ORF">UT29_C0001G0138</name>
</gene>
<dbReference type="GO" id="GO:0003887">
    <property type="term" value="F:DNA-directed DNA polymerase activity"/>
    <property type="evidence" value="ECO:0007669"/>
    <property type="project" value="UniProtKB-KW"/>
</dbReference>
<evidence type="ECO:0000259" key="9">
    <source>
        <dbReference type="Pfam" id="PF06144"/>
    </source>
</evidence>
<comment type="catalytic activity">
    <reaction evidence="8">
        <text>DNA(n) + a 2'-deoxyribonucleoside 5'-triphosphate = DNA(n+1) + diphosphate</text>
        <dbReference type="Rhea" id="RHEA:22508"/>
        <dbReference type="Rhea" id="RHEA-COMP:17339"/>
        <dbReference type="Rhea" id="RHEA-COMP:17340"/>
        <dbReference type="ChEBI" id="CHEBI:33019"/>
        <dbReference type="ChEBI" id="CHEBI:61560"/>
        <dbReference type="ChEBI" id="CHEBI:173112"/>
        <dbReference type="EC" id="2.7.7.7"/>
    </reaction>
</comment>
<evidence type="ECO:0000259" key="10">
    <source>
        <dbReference type="Pfam" id="PF21694"/>
    </source>
</evidence>
<dbReference type="Gene3D" id="1.10.8.60">
    <property type="match status" value="1"/>
</dbReference>
<dbReference type="EC" id="2.7.7.7" evidence="1"/>
<dbReference type="AlphaFoldDB" id="A0A0G0MHP4"/>
<dbReference type="GO" id="GO:0003677">
    <property type="term" value="F:DNA binding"/>
    <property type="evidence" value="ECO:0007669"/>
    <property type="project" value="InterPro"/>
</dbReference>
<comment type="similarity">
    <text evidence="7">Belongs to the DNA polymerase HolA subunit family.</text>
</comment>
<name>A0A0G0MHP4_YANXG</name>
<dbReference type="InterPro" id="IPR048466">
    <property type="entry name" value="DNA_pol3_delta-like_C"/>
</dbReference>
<dbReference type="Gene3D" id="3.40.50.300">
    <property type="entry name" value="P-loop containing nucleotide triphosphate hydrolases"/>
    <property type="match status" value="1"/>
</dbReference>
<dbReference type="NCBIfam" id="TIGR01128">
    <property type="entry name" value="holA"/>
    <property type="match status" value="1"/>
</dbReference>
<dbReference type="GO" id="GO:0006261">
    <property type="term" value="P:DNA-templated DNA replication"/>
    <property type="evidence" value="ECO:0007669"/>
    <property type="project" value="TreeGrafter"/>
</dbReference>
<dbReference type="InterPro" id="IPR010372">
    <property type="entry name" value="DNA_pol3_delta_N"/>
</dbReference>
<evidence type="ECO:0000256" key="8">
    <source>
        <dbReference type="ARBA" id="ARBA00049244"/>
    </source>
</evidence>
<dbReference type="Proteomes" id="UP000034845">
    <property type="component" value="Unassembled WGS sequence"/>
</dbReference>
<dbReference type="Pfam" id="PF21694">
    <property type="entry name" value="DNA_pol3_delta_C"/>
    <property type="match status" value="1"/>
</dbReference>
<dbReference type="Pfam" id="PF06144">
    <property type="entry name" value="DNA_pol3_delta"/>
    <property type="match status" value="1"/>
</dbReference>
<evidence type="ECO:0000313" key="11">
    <source>
        <dbReference type="EMBL" id="KKR02658.1"/>
    </source>
</evidence>
<evidence type="ECO:0000256" key="1">
    <source>
        <dbReference type="ARBA" id="ARBA00012417"/>
    </source>
</evidence>
<evidence type="ECO:0000256" key="6">
    <source>
        <dbReference type="ARBA" id="ARBA00022932"/>
    </source>
</evidence>
<dbReference type="SUPFAM" id="SSF52540">
    <property type="entry name" value="P-loop containing nucleoside triphosphate hydrolases"/>
    <property type="match status" value="1"/>
</dbReference>
<dbReference type="InterPro" id="IPR005790">
    <property type="entry name" value="DNA_polIII_delta"/>
</dbReference>
<feature type="domain" description="DNA polymerase III delta N-terminal" evidence="9">
    <location>
        <begin position="4"/>
        <end position="124"/>
    </location>
</feature>
<keyword evidence="5" id="KW-0235">DNA replication</keyword>
<dbReference type="Gene3D" id="1.20.272.10">
    <property type="match status" value="1"/>
</dbReference>
<evidence type="ECO:0000256" key="2">
    <source>
        <dbReference type="ARBA" id="ARBA00017703"/>
    </source>
</evidence>
<comment type="caution">
    <text evidence="11">The sequence shown here is derived from an EMBL/GenBank/DDBJ whole genome shotgun (WGS) entry which is preliminary data.</text>
</comment>
<keyword evidence="3" id="KW-0808">Transferase</keyword>
<dbReference type="InterPro" id="IPR027417">
    <property type="entry name" value="P-loop_NTPase"/>
</dbReference>
<dbReference type="PANTHER" id="PTHR34388">
    <property type="entry name" value="DNA POLYMERASE III SUBUNIT DELTA"/>
    <property type="match status" value="1"/>
</dbReference>
<evidence type="ECO:0000256" key="4">
    <source>
        <dbReference type="ARBA" id="ARBA00022695"/>
    </source>
</evidence>
<dbReference type="GO" id="GO:0009360">
    <property type="term" value="C:DNA polymerase III complex"/>
    <property type="evidence" value="ECO:0007669"/>
    <property type="project" value="InterPro"/>
</dbReference>
<accession>A0A0G0MHP4</accession>
<dbReference type="InterPro" id="IPR008921">
    <property type="entry name" value="DNA_pol3_clamp-load_cplx_C"/>
</dbReference>
<dbReference type="SUPFAM" id="SSF48019">
    <property type="entry name" value="post-AAA+ oligomerization domain-like"/>
    <property type="match status" value="1"/>
</dbReference>
<proteinExistence type="inferred from homology"/>
<evidence type="ECO:0000256" key="5">
    <source>
        <dbReference type="ARBA" id="ARBA00022705"/>
    </source>
</evidence>
<dbReference type="EMBL" id="LBWF01000001">
    <property type="protein sequence ID" value="KKR02658.1"/>
    <property type="molecule type" value="Genomic_DNA"/>
</dbReference>
<organism evidence="11 12">
    <name type="scientific">Yanofskybacteria sp. (strain GW2011_GWA1_39_13)</name>
    <dbReference type="NCBI Taxonomy" id="1619019"/>
    <lineage>
        <taxon>Bacteria</taxon>
        <taxon>Candidatus Yanofskyibacteriota</taxon>
    </lineage>
</organism>
<feature type="domain" description="DNA polymerase III delta subunit-like C-terminal" evidence="10">
    <location>
        <begin position="200"/>
        <end position="306"/>
    </location>
</feature>
<keyword evidence="4" id="KW-0548">Nucleotidyltransferase</keyword>